<evidence type="ECO:0000256" key="5">
    <source>
        <dbReference type="ARBA" id="ARBA00023098"/>
    </source>
</evidence>
<evidence type="ECO:0000256" key="9">
    <source>
        <dbReference type="PIRSR" id="PIRSR000447-1"/>
    </source>
</evidence>
<accession>A0A250XH31</accession>
<keyword evidence="3 8" id="KW-0808">Transferase</keyword>
<reference evidence="12 13" key="1">
    <citation type="submission" date="2017-08" db="EMBL/GenBank/DDBJ databases">
        <title>Acidophilic green algal genome provides insights into adaptation to an acidic environment.</title>
        <authorList>
            <person name="Hirooka S."/>
            <person name="Hirose Y."/>
            <person name="Kanesaki Y."/>
            <person name="Higuchi S."/>
            <person name="Fujiwara T."/>
            <person name="Onuma R."/>
            <person name="Era A."/>
            <person name="Ohbayashi R."/>
            <person name="Uzuka A."/>
            <person name="Nozaki H."/>
            <person name="Yoshikawa H."/>
            <person name="Miyagishima S.Y."/>
        </authorList>
    </citation>
    <scope>NUCLEOTIDE SEQUENCE [LARGE SCALE GENOMIC DNA]</scope>
    <source>
        <strain evidence="12 13">NIES-2499</strain>
    </source>
</reference>
<dbReference type="InterPro" id="IPR016039">
    <property type="entry name" value="Thiolase-like"/>
</dbReference>
<comment type="caution">
    <text evidence="12">The sequence shown here is derived from an EMBL/GenBank/DDBJ whole genome shotgun (WGS) entry which is preliminary data.</text>
</comment>
<dbReference type="InterPro" id="IPR020841">
    <property type="entry name" value="PKS_Beta-ketoAc_synthase_dom"/>
</dbReference>
<evidence type="ECO:0000256" key="8">
    <source>
        <dbReference type="PIRNR" id="PIRNR000447"/>
    </source>
</evidence>
<dbReference type="InterPro" id="IPR017568">
    <property type="entry name" value="3-oxoacyl-ACP_synth-2"/>
</dbReference>
<evidence type="ECO:0000256" key="7">
    <source>
        <dbReference type="ARBA" id="ARBA00023315"/>
    </source>
</evidence>
<dbReference type="Gene3D" id="3.40.47.10">
    <property type="match status" value="1"/>
</dbReference>
<dbReference type="EMBL" id="BEGY01000079">
    <property type="protein sequence ID" value="GAX82326.1"/>
    <property type="molecule type" value="Genomic_DNA"/>
</dbReference>
<protein>
    <recommendedName>
        <fullName evidence="8">3-oxoacyl-[acyl-carrier-protein] synthase</fullName>
    </recommendedName>
</protein>
<evidence type="ECO:0000256" key="6">
    <source>
        <dbReference type="ARBA" id="ARBA00023160"/>
    </source>
</evidence>
<dbReference type="PIRSF" id="PIRSF000447">
    <property type="entry name" value="KAS_II"/>
    <property type="match status" value="1"/>
</dbReference>
<dbReference type="Proteomes" id="UP000232323">
    <property type="component" value="Unassembled WGS sequence"/>
</dbReference>
<dbReference type="OrthoDB" id="5334845at2759"/>
<dbReference type="STRING" id="1157962.A0A250XH31"/>
<evidence type="ECO:0000256" key="2">
    <source>
        <dbReference type="ARBA" id="ARBA00022516"/>
    </source>
</evidence>
<sequence length="439" mass="46885">MQQRRVVITGLGLVTPLGIGVRHVWDELLKGKTGVRLLQPADLPPAHKDILNSLPSRVVATVPQEPLEAAMKRLNEDLRRSSRFMQYALCAADEALQDSGLVALQDDEERQRVGVSIGNGMSSTSEVAEAAQLLVEGNLRKLSPFFVPRILVNMAAGAVSIRWGFQGPSIAHSTACASGLHAIGEAFKIIQRGDADVMVCGASESSIDAISLGGFSRLRALSTSFNTHDRAHLASRPFDKDRDGFVMGEGAGILILEEVERAVHRNAKMYAEVRGYGMSSDSYHVTQPHPQGMGARLCMKRALEDACIETKHVSYINAHATSTPIGDQVEQAAIQSLFGPEISNTLQISSTKGATGHLLGAAAAVEMVFTTLALYHNVAPHTLNLFNPHPNLLPGLIQGEPCLLPLGPKAALKNSFGFGGTNASIAITTVPRKPASEQG</sequence>
<name>A0A250XH31_9CHLO</name>
<evidence type="ECO:0000256" key="10">
    <source>
        <dbReference type="RuleBase" id="RU003694"/>
    </source>
</evidence>
<dbReference type="CDD" id="cd00834">
    <property type="entry name" value="KAS_I_II"/>
    <property type="match status" value="1"/>
</dbReference>
<feature type="domain" description="Ketosynthase family 3 (KS3)" evidence="11">
    <location>
        <begin position="3"/>
        <end position="429"/>
    </location>
</feature>
<dbReference type="InterPro" id="IPR014031">
    <property type="entry name" value="Ketoacyl_synth_C"/>
</dbReference>
<evidence type="ECO:0000259" key="11">
    <source>
        <dbReference type="PROSITE" id="PS52004"/>
    </source>
</evidence>
<organism evidence="12 13">
    <name type="scientific">Chlamydomonas eustigma</name>
    <dbReference type="NCBI Taxonomy" id="1157962"/>
    <lineage>
        <taxon>Eukaryota</taxon>
        <taxon>Viridiplantae</taxon>
        <taxon>Chlorophyta</taxon>
        <taxon>core chlorophytes</taxon>
        <taxon>Chlorophyceae</taxon>
        <taxon>CS clade</taxon>
        <taxon>Chlamydomonadales</taxon>
        <taxon>Chlamydomonadaceae</taxon>
        <taxon>Chlamydomonas</taxon>
    </lineage>
</organism>
<dbReference type="PROSITE" id="PS52004">
    <property type="entry name" value="KS3_2"/>
    <property type="match status" value="1"/>
</dbReference>
<keyword evidence="5" id="KW-0443">Lipid metabolism</keyword>
<gene>
    <name evidence="12" type="ORF">CEUSTIGMA_g9755.t1</name>
</gene>
<dbReference type="GO" id="GO:0004315">
    <property type="term" value="F:3-oxoacyl-[acyl-carrier-protein] synthase activity"/>
    <property type="evidence" value="ECO:0007669"/>
    <property type="project" value="TreeGrafter"/>
</dbReference>
<dbReference type="SUPFAM" id="SSF53901">
    <property type="entry name" value="Thiolase-like"/>
    <property type="match status" value="2"/>
</dbReference>
<dbReference type="GO" id="GO:0005739">
    <property type="term" value="C:mitochondrion"/>
    <property type="evidence" value="ECO:0007669"/>
    <property type="project" value="TreeGrafter"/>
</dbReference>
<keyword evidence="7" id="KW-0012">Acyltransferase</keyword>
<dbReference type="PANTHER" id="PTHR11712:SF297">
    <property type="entry name" value="3-OXOACYL-[ACYL-CARRIER-PROTEIN] SYNTHASE, MITOCHONDRIAL"/>
    <property type="match status" value="1"/>
</dbReference>
<dbReference type="Pfam" id="PF00109">
    <property type="entry name" value="ketoacyl-synt"/>
    <property type="match status" value="1"/>
</dbReference>
<dbReference type="Pfam" id="PF02801">
    <property type="entry name" value="Ketoacyl-synt_C"/>
    <property type="match status" value="1"/>
</dbReference>
<dbReference type="GO" id="GO:0006633">
    <property type="term" value="P:fatty acid biosynthetic process"/>
    <property type="evidence" value="ECO:0007669"/>
    <property type="project" value="UniProtKB-KW"/>
</dbReference>
<dbReference type="SMART" id="SM00825">
    <property type="entry name" value="PKS_KS"/>
    <property type="match status" value="1"/>
</dbReference>
<keyword evidence="4" id="KW-0276">Fatty acid metabolism</keyword>
<evidence type="ECO:0000313" key="12">
    <source>
        <dbReference type="EMBL" id="GAX82326.1"/>
    </source>
</evidence>
<evidence type="ECO:0000256" key="1">
    <source>
        <dbReference type="ARBA" id="ARBA00008467"/>
    </source>
</evidence>
<dbReference type="PANTHER" id="PTHR11712">
    <property type="entry name" value="POLYKETIDE SYNTHASE-RELATED"/>
    <property type="match status" value="1"/>
</dbReference>
<evidence type="ECO:0000313" key="13">
    <source>
        <dbReference type="Proteomes" id="UP000232323"/>
    </source>
</evidence>
<dbReference type="FunFam" id="3.40.47.10:FF:000018">
    <property type="entry name" value="3-oxoacyl-[acyl-carrier-protein] synthase 2"/>
    <property type="match status" value="1"/>
</dbReference>
<dbReference type="InterPro" id="IPR000794">
    <property type="entry name" value="Beta-ketoacyl_synthase"/>
</dbReference>
<evidence type="ECO:0000256" key="3">
    <source>
        <dbReference type="ARBA" id="ARBA00022679"/>
    </source>
</evidence>
<dbReference type="InterPro" id="IPR014030">
    <property type="entry name" value="Ketoacyl_synth_N"/>
</dbReference>
<dbReference type="NCBIfam" id="NF005589">
    <property type="entry name" value="PRK07314.1"/>
    <property type="match status" value="1"/>
</dbReference>
<keyword evidence="6 8" id="KW-0275">Fatty acid biosynthesis</keyword>
<comment type="similarity">
    <text evidence="1 8 10">Belongs to the thiolase-like superfamily. Beta-ketoacyl-ACP synthases family.</text>
</comment>
<proteinExistence type="inferred from homology"/>
<dbReference type="AlphaFoldDB" id="A0A250XH31"/>
<evidence type="ECO:0000256" key="4">
    <source>
        <dbReference type="ARBA" id="ARBA00022832"/>
    </source>
</evidence>
<keyword evidence="13" id="KW-1185">Reference proteome</keyword>
<keyword evidence="2 8" id="KW-0444">Lipid biosynthesis</keyword>
<feature type="active site" description="For beta-ketoacyl synthase activity" evidence="9">
    <location>
        <position position="176"/>
    </location>
</feature>